<dbReference type="InterPro" id="IPR013098">
    <property type="entry name" value="Ig_I-set"/>
</dbReference>
<evidence type="ECO:0000256" key="5">
    <source>
        <dbReference type="ARBA" id="ARBA00022889"/>
    </source>
</evidence>
<evidence type="ECO:0000259" key="12">
    <source>
        <dbReference type="PROSITE" id="PS50853"/>
    </source>
</evidence>
<dbReference type="Pfam" id="PF25059">
    <property type="entry name" value="FN3_DSCAM-DSCAML_C"/>
    <property type="match status" value="1"/>
</dbReference>
<feature type="domain" description="Ig-like" evidence="11">
    <location>
        <begin position="594"/>
        <end position="677"/>
    </location>
</feature>
<feature type="domain" description="Fibronectin type-III" evidence="12">
    <location>
        <begin position="1242"/>
        <end position="1338"/>
    </location>
</feature>
<accession>A0A3S3QAH4</accession>
<keyword evidence="2 10" id="KW-0812">Transmembrane</keyword>
<feature type="domain" description="Ig-like" evidence="11">
    <location>
        <begin position="283"/>
        <end position="383"/>
    </location>
</feature>
<dbReference type="SMART" id="SM00409">
    <property type="entry name" value="IG"/>
    <property type="match status" value="7"/>
</dbReference>
<dbReference type="Pfam" id="PF07679">
    <property type="entry name" value="I-set"/>
    <property type="match status" value="3"/>
</dbReference>
<dbReference type="PANTHER" id="PTHR44170">
    <property type="entry name" value="PROTEIN SIDEKICK"/>
    <property type="match status" value="1"/>
</dbReference>
<evidence type="ECO:0000313" key="13">
    <source>
        <dbReference type="EMBL" id="RWS16809.1"/>
    </source>
</evidence>
<evidence type="ECO:0000256" key="8">
    <source>
        <dbReference type="ARBA" id="ARBA00023157"/>
    </source>
</evidence>
<dbReference type="PROSITE" id="PS50853">
    <property type="entry name" value="FN3"/>
    <property type="match status" value="4"/>
</dbReference>
<dbReference type="Proteomes" id="UP000285301">
    <property type="component" value="Unassembled WGS sequence"/>
</dbReference>
<sequence>MSLKKALQSSLLFSFQSLILLMLHGMINVRTLTSASRETLYFSSQMPRSVTFMNTYGTVILCPVHSDESSSFAESIVTWQIMLSANKFVDATNIPGIRSIRHSDGLLALMPFNESDLRTDIHNTFYRCVVRYKHGTIASHWIKVKAVIEKPIDVQVYDEMVSVGRDAVMRCIFSEDFVHVSGWMTDDGLIFLSPSIAAFNIEEVVIGQKHWVLSSGDLFISNIDENDLKRRYRCQVRNGLTGERSESMSWARLIVAAFISLFNSYNLVLLLPLLEKASQTKAPNLLQPFLPNNAFVATDGSPLLLACSFYGNPKPSIQWYRYYESVDNSDVNDGQLKPLIATHFRKLFPSLLFIPRLSSEDSGKFVCLANNSNGQSRYEIDVRVKLPLKLTLYSSNTNPTVGEDITLNCTFEDVSSTREITTKTFYREVIWVRDTHRLSFDHRLRLISENVIQIRSFRFEDNGVYQCFMRLMHSNSDSEEWFQSASFLQIKEKAPMFATVFSEQIKIENVDLSLKCMANGQPLPKIEWKIDGIEIFNSQRHRIHSYSDSESRNTISFLNISSLSINDGGAYECIASNTIGKVSHKARINVMGQPIVIPVTNVTAIAGELFILHCPYSGYPVNEVLFFRDNRRLDSDTRYSIIGLGIMRMTALSKEDSGIYRCVASNLNGDRSEGRIALKVVASPVMSAFLFPHNLEEGMRTSVICSVIAGDLPITIKWYKNGQLLDATLDSKYQIVALNDFVSSLTITRVDRHYSGNYTCKASNYVATVSHTDTLNVKSKPTWVMKPNYQSVVSGQPTRFDCQADGYPLPVISADLIVFDPPKTRSVNNVTVIRKSERTEIGCQASGSQPLNFVWIKNDRVIESSDHFTIREDMNKGVKLSLLLVNLSTRNDSGIFTCVVTSFYGVDKAYVNVVVQEPPDVPHEFRALEIGSRKVLFSWSVPFSGNSPITDYEIQYKLNSESWLESKKHSILESSTNLFEIDDLRPMVKYKFRIRAKNKIGDSSYSDEVEITTKMEAPRVIPQNLIGIATGSRSIKLSWFIPKPSDDQFIEGFSIEFKKTETQGTFMYNTVLSVLKMNISNRKEQKDILSYQRHFECTIDKLEKDTKYSIMVRTFNSAGTGPYSNEVIVATFANDPPKAPLLNVDSVTTNSVYLSWSVTNEDELSTDGFLLQYRQDPVNLESDENHLSWESIRLSDMQRKHKLLNLKCGTRYVAKINGYNEFGNGESSKEIKFTTSGKAPIAAEKQSFIQSNISFAILLLDAWNDGNCPISHFNVRYKPRLQSDWITLSSYIVPMQQTVIIRDLSPGTWYDVAVVVVNDAGETEATYQFATLTETGATVAPLSLKENQSFFDSLLLVIPSISAVLVLFLVAGAAAYVFFFKLRNEDLQSETYGRPGTDSVSLTSYNKAAKTESLYDHRVQVYYPSVYGTPSNDRRLHLNIECNTTDDEYVVETRMVRKSDHDHIYDIPNRQRKESNCNTPNEDFSAVNSFLWTKTRSNEIILADVKGNCREHFELTNN</sequence>
<keyword evidence="8" id="KW-1015">Disulfide bond</keyword>
<dbReference type="InterPro" id="IPR013783">
    <property type="entry name" value="Ig-like_fold"/>
</dbReference>
<keyword evidence="4" id="KW-0677">Repeat</keyword>
<dbReference type="FunFam" id="2.60.40.10:FF:000333">
    <property type="entry name" value="Down syndrome cell adhesion molecule"/>
    <property type="match status" value="1"/>
</dbReference>
<dbReference type="InterPro" id="IPR036116">
    <property type="entry name" value="FN3_sf"/>
</dbReference>
<evidence type="ECO:0000256" key="6">
    <source>
        <dbReference type="ARBA" id="ARBA00022989"/>
    </source>
</evidence>
<name>A0A3S3QAH4_9ACAR</name>
<evidence type="ECO:0000313" key="14">
    <source>
        <dbReference type="Proteomes" id="UP000285301"/>
    </source>
</evidence>
<dbReference type="SUPFAM" id="SSF49265">
    <property type="entry name" value="Fibronectin type III"/>
    <property type="match status" value="2"/>
</dbReference>
<evidence type="ECO:0000256" key="9">
    <source>
        <dbReference type="ARBA" id="ARBA00023319"/>
    </source>
</evidence>
<reference evidence="13 14" key="1">
    <citation type="journal article" date="2018" name="Gigascience">
        <title>Genomes of trombidid mites reveal novel predicted allergens and laterally-transferred genes associated with secondary metabolism.</title>
        <authorList>
            <person name="Dong X."/>
            <person name="Chaisiri K."/>
            <person name="Xia D."/>
            <person name="Armstrong S.D."/>
            <person name="Fang Y."/>
            <person name="Donnelly M.J."/>
            <person name="Kadowaki T."/>
            <person name="McGarry J.W."/>
            <person name="Darby A.C."/>
            <person name="Makepeace B.L."/>
        </authorList>
    </citation>
    <scope>NUCLEOTIDE SEQUENCE [LARGE SCALE GENOMIC DNA]</scope>
    <source>
        <strain evidence="13">UoL-WK</strain>
    </source>
</reference>
<dbReference type="InterPro" id="IPR003598">
    <property type="entry name" value="Ig_sub2"/>
</dbReference>
<feature type="domain" description="Ig-like" evidence="11">
    <location>
        <begin position="822"/>
        <end position="916"/>
    </location>
</feature>
<feature type="domain" description="Fibronectin type-III" evidence="12">
    <location>
        <begin position="921"/>
        <end position="1016"/>
    </location>
</feature>
<dbReference type="OrthoDB" id="5969272at2759"/>
<comment type="caution">
    <text evidence="13">The sequence shown here is derived from an EMBL/GenBank/DDBJ whole genome shotgun (WGS) entry which is preliminary data.</text>
</comment>
<dbReference type="InterPro" id="IPR003961">
    <property type="entry name" value="FN3_dom"/>
</dbReference>
<dbReference type="GO" id="GO:0098609">
    <property type="term" value="P:cell-cell adhesion"/>
    <property type="evidence" value="ECO:0007669"/>
    <property type="project" value="TreeGrafter"/>
</dbReference>
<dbReference type="FunFam" id="2.60.40.10:FF:000017">
    <property type="entry name" value="Down syndrome cell adhesion molecule b"/>
    <property type="match status" value="1"/>
</dbReference>
<proteinExistence type="predicted"/>
<protein>
    <submittedName>
        <fullName evidence="13">Down syndrome cell adhesion molecule-like protein Dscam2</fullName>
    </submittedName>
</protein>
<evidence type="ECO:0000256" key="2">
    <source>
        <dbReference type="ARBA" id="ARBA00022692"/>
    </source>
</evidence>
<feature type="domain" description="Fibronectin type-III" evidence="12">
    <location>
        <begin position="1021"/>
        <end position="1135"/>
    </location>
</feature>
<dbReference type="SMART" id="SM00060">
    <property type="entry name" value="FN3"/>
    <property type="match status" value="4"/>
</dbReference>
<evidence type="ECO:0000256" key="4">
    <source>
        <dbReference type="ARBA" id="ARBA00022737"/>
    </source>
</evidence>
<dbReference type="Pfam" id="PF13927">
    <property type="entry name" value="Ig_3"/>
    <property type="match status" value="2"/>
</dbReference>
<keyword evidence="7 10" id="KW-0472">Membrane</keyword>
<feature type="domain" description="Ig-like" evidence="11">
    <location>
        <begin position="684"/>
        <end position="776"/>
    </location>
</feature>
<dbReference type="STRING" id="1965070.A0A3S3QAH4"/>
<keyword evidence="3" id="KW-0732">Signal</keyword>
<keyword evidence="9" id="KW-0393">Immunoglobulin domain</keyword>
<dbReference type="Gene3D" id="2.60.40.10">
    <property type="entry name" value="Immunoglobulins"/>
    <property type="match status" value="11"/>
</dbReference>
<dbReference type="SMART" id="SM00408">
    <property type="entry name" value="IGc2"/>
    <property type="match status" value="6"/>
</dbReference>
<feature type="domain" description="Ig-like" evidence="11">
    <location>
        <begin position="387"/>
        <end position="467"/>
    </location>
</feature>
<dbReference type="InterPro" id="IPR036179">
    <property type="entry name" value="Ig-like_dom_sf"/>
</dbReference>
<dbReference type="InterPro" id="IPR056754">
    <property type="entry name" value="DSCAM/DSCAML_C"/>
</dbReference>
<feature type="transmembrane region" description="Helical" evidence="10">
    <location>
        <begin position="1354"/>
        <end position="1379"/>
    </location>
</feature>
<evidence type="ECO:0000256" key="10">
    <source>
        <dbReference type="SAM" id="Phobius"/>
    </source>
</evidence>
<keyword evidence="5" id="KW-0130">Cell adhesion</keyword>
<dbReference type="PROSITE" id="PS50835">
    <property type="entry name" value="IG_LIKE"/>
    <property type="match status" value="6"/>
</dbReference>
<feature type="domain" description="Fibronectin type-III" evidence="12">
    <location>
        <begin position="1136"/>
        <end position="1238"/>
    </location>
</feature>
<dbReference type="CDD" id="cd00063">
    <property type="entry name" value="FN3"/>
    <property type="match status" value="4"/>
</dbReference>
<dbReference type="InterPro" id="IPR003599">
    <property type="entry name" value="Ig_sub"/>
</dbReference>
<evidence type="ECO:0000256" key="7">
    <source>
        <dbReference type="ARBA" id="ARBA00023136"/>
    </source>
</evidence>
<dbReference type="CDD" id="cd00096">
    <property type="entry name" value="Ig"/>
    <property type="match status" value="1"/>
</dbReference>
<dbReference type="PANTHER" id="PTHR44170:SF6">
    <property type="entry name" value="CONTACTIN"/>
    <property type="match status" value="1"/>
</dbReference>
<dbReference type="GO" id="GO:0030154">
    <property type="term" value="P:cell differentiation"/>
    <property type="evidence" value="ECO:0007669"/>
    <property type="project" value="UniProtKB-ARBA"/>
</dbReference>
<organism evidence="13 14">
    <name type="scientific">Dinothrombium tinctorium</name>
    <dbReference type="NCBI Taxonomy" id="1965070"/>
    <lineage>
        <taxon>Eukaryota</taxon>
        <taxon>Metazoa</taxon>
        <taxon>Ecdysozoa</taxon>
        <taxon>Arthropoda</taxon>
        <taxon>Chelicerata</taxon>
        <taxon>Arachnida</taxon>
        <taxon>Acari</taxon>
        <taxon>Acariformes</taxon>
        <taxon>Trombidiformes</taxon>
        <taxon>Prostigmata</taxon>
        <taxon>Anystina</taxon>
        <taxon>Parasitengona</taxon>
        <taxon>Trombidioidea</taxon>
        <taxon>Trombidiidae</taxon>
        <taxon>Dinothrombium</taxon>
    </lineage>
</organism>
<dbReference type="EMBL" id="NCKU01000163">
    <property type="protein sequence ID" value="RWS16809.1"/>
    <property type="molecule type" value="Genomic_DNA"/>
</dbReference>
<dbReference type="GO" id="GO:0005886">
    <property type="term" value="C:plasma membrane"/>
    <property type="evidence" value="ECO:0007669"/>
    <property type="project" value="UniProtKB-SubCell"/>
</dbReference>
<dbReference type="InterPro" id="IPR007110">
    <property type="entry name" value="Ig-like_dom"/>
</dbReference>
<evidence type="ECO:0000256" key="1">
    <source>
        <dbReference type="ARBA" id="ARBA00004167"/>
    </source>
</evidence>
<keyword evidence="6 10" id="KW-1133">Transmembrane helix</keyword>
<evidence type="ECO:0000256" key="3">
    <source>
        <dbReference type="ARBA" id="ARBA00022729"/>
    </source>
</evidence>
<gene>
    <name evidence="13" type="ORF">B4U79_12823</name>
</gene>
<dbReference type="Pfam" id="PF00041">
    <property type="entry name" value="fn3"/>
    <property type="match status" value="3"/>
</dbReference>
<dbReference type="SUPFAM" id="SSF48726">
    <property type="entry name" value="Immunoglobulin"/>
    <property type="match status" value="7"/>
</dbReference>
<dbReference type="GO" id="GO:0009653">
    <property type="term" value="P:anatomical structure morphogenesis"/>
    <property type="evidence" value="ECO:0007669"/>
    <property type="project" value="UniProtKB-ARBA"/>
</dbReference>
<feature type="domain" description="Ig-like" evidence="11">
    <location>
        <begin position="495"/>
        <end position="589"/>
    </location>
</feature>
<keyword evidence="14" id="KW-1185">Reference proteome</keyword>
<comment type="subcellular location">
    <subcellularLocation>
        <location evidence="1">Membrane</location>
        <topology evidence="1">Single-pass membrane protein</topology>
    </subcellularLocation>
</comment>
<evidence type="ECO:0000259" key="11">
    <source>
        <dbReference type="PROSITE" id="PS50835"/>
    </source>
</evidence>